<evidence type="ECO:0000313" key="1">
    <source>
        <dbReference type="EMBL" id="PKU43795.1"/>
    </source>
</evidence>
<dbReference type="EMBL" id="KZ505870">
    <property type="protein sequence ID" value="PKU43795.1"/>
    <property type="molecule type" value="Genomic_DNA"/>
</dbReference>
<name>A0A2I0UCM8_LIMLA</name>
<dbReference type="Proteomes" id="UP000233556">
    <property type="component" value="Unassembled WGS sequence"/>
</dbReference>
<dbReference type="AlphaFoldDB" id="A0A2I0UCM8"/>
<evidence type="ECO:0000313" key="2">
    <source>
        <dbReference type="Proteomes" id="UP000233556"/>
    </source>
</evidence>
<accession>A0A2I0UCM8</accession>
<organism evidence="1 2">
    <name type="scientific">Limosa lapponica baueri</name>
    <dbReference type="NCBI Taxonomy" id="1758121"/>
    <lineage>
        <taxon>Eukaryota</taxon>
        <taxon>Metazoa</taxon>
        <taxon>Chordata</taxon>
        <taxon>Craniata</taxon>
        <taxon>Vertebrata</taxon>
        <taxon>Euteleostomi</taxon>
        <taxon>Archelosauria</taxon>
        <taxon>Archosauria</taxon>
        <taxon>Dinosauria</taxon>
        <taxon>Saurischia</taxon>
        <taxon>Theropoda</taxon>
        <taxon>Coelurosauria</taxon>
        <taxon>Aves</taxon>
        <taxon>Neognathae</taxon>
        <taxon>Neoaves</taxon>
        <taxon>Charadriiformes</taxon>
        <taxon>Scolopacidae</taxon>
        <taxon>Limosa</taxon>
    </lineage>
</organism>
<gene>
    <name evidence="1" type="ORF">llap_5895</name>
</gene>
<reference evidence="2" key="1">
    <citation type="submission" date="2017-11" db="EMBL/GenBank/DDBJ databases">
        <authorList>
            <person name="Lima N.C."/>
            <person name="Parody-Merino A.M."/>
            <person name="Battley P.F."/>
            <person name="Fidler A.E."/>
            <person name="Prosdocimi F."/>
        </authorList>
    </citation>
    <scope>NUCLEOTIDE SEQUENCE [LARGE SCALE GENOMIC DNA]</scope>
</reference>
<sequence length="86" mass="9781">MYPAVLLEEFMYVSVILESIGFLIYDNTDTVINSPNGLKLVALDNSPELVWKAFGSGPGRIMKAWPKYEDNTEEDNMPWEPVDRAK</sequence>
<proteinExistence type="predicted"/>
<protein>
    <submittedName>
        <fullName evidence="1">Uncharacterized protein</fullName>
    </submittedName>
</protein>
<reference evidence="2" key="2">
    <citation type="submission" date="2017-12" db="EMBL/GenBank/DDBJ databases">
        <title>Genome sequence of the Bar-tailed Godwit (Limosa lapponica baueri).</title>
        <authorList>
            <person name="Lima N.C.B."/>
            <person name="Parody-Merino A.M."/>
            <person name="Battley P.F."/>
            <person name="Fidler A.E."/>
            <person name="Prosdocimi F."/>
        </authorList>
    </citation>
    <scope>NUCLEOTIDE SEQUENCE [LARGE SCALE GENOMIC DNA]</scope>
</reference>
<keyword evidence="2" id="KW-1185">Reference proteome</keyword>